<dbReference type="EMBL" id="AP012057">
    <property type="protein sequence ID" value="BAN01749.1"/>
    <property type="molecule type" value="Genomic_DNA"/>
</dbReference>
<evidence type="ECO:0000256" key="2">
    <source>
        <dbReference type="ARBA" id="ARBA00022679"/>
    </source>
</evidence>
<accession>A0A6C7E959</accession>
<keyword evidence="1 4" id="KW-0328">Glycosyltransferase</keyword>
<dbReference type="AlphaFoldDB" id="A0A6C7E959"/>
<dbReference type="RefSeq" id="WP_015440996.1">
    <property type="nucleotide sequence ID" value="NC_020520.1"/>
</dbReference>
<dbReference type="PANTHER" id="PTHR12526:SF630">
    <property type="entry name" value="GLYCOSYLTRANSFERASE"/>
    <property type="match status" value="1"/>
</dbReference>
<proteinExistence type="predicted"/>
<organism evidence="4 5">
    <name type="scientific">Ilumatobacter coccineus (strain NBRC 103263 / KCTC 29153 / YM16-304)</name>
    <dbReference type="NCBI Taxonomy" id="1313172"/>
    <lineage>
        <taxon>Bacteria</taxon>
        <taxon>Bacillati</taxon>
        <taxon>Actinomycetota</taxon>
        <taxon>Acidimicrobiia</taxon>
        <taxon>Acidimicrobiales</taxon>
        <taxon>Ilumatobacteraceae</taxon>
        <taxon>Ilumatobacter</taxon>
    </lineage>
</organism>
<sequence length="372" mass="40299">MVHDSHQFGGLENVMLRSADALAHEFDVAILVRGFAGTEHTSPIRLIEEAEKMGIRVLRPNTTTQRLPMPIRRMLNLVAVGRLIRRFDPDIVHVHTARVEGGRMHTVVARLVRRCAVVRTEHNSPSAYSSAPFGGIVQRVTDRLTARVLTVSRSDAAEQCELVGRDPAKVQCVHNGVDVDRFVPASPVGAGTDDLVIGTLGRLTPQKDHATLVAAMAEVHERVPSARCLIVGSGELCGDLAEQITALDLDEIIELRDAVDDVVPVLHSFDIGVMTSRHEGLSLALLEMLAAGLPTVVSDHPGLTEAIVEGTTSRVAVIGDPSAFADAIVQLIENPGLRIAFSMAARSHAVENFSFSVHIERLTSVYQDCLKR</sequence>
<evidence type="ECO:0000313" key="4">
    <source>
        <dbReference type="EMBL" id="BAN01749.1"/>
    </source>
</evidence>
<keyword evidence="5" id="KW-1185">Reference proteome</keyword>
<gene>
    <name evidence="4" type="ORF">YM304_14350</name>
</gene>
<dbReference type="CDD" id="cd03801">
    <property type="entry name" value="GT4_PimA-like"/>
    <property type="match status" value="1"/>
</dbReference>
<dbReference type="Pfam" id="PF13439">
    <property type="entry name" value="Glyco_transf_4"/>
    <property type="match status" value="1"/>
</dbReference>
<dbReference type="Gene3D" id="3.40.50.2000">
    <property type="entry name" value="Glycogen Phosphorylase B"/>
    <property type="match status" value="2"/>
</dbReference>
<dbReference type="EC" id="2.4.-.-" evidence="4"/>
<dbReference type="GO" id="GO:0016757">
    <property type="term" value="F:glycosyltransferase activity"/>
    <property type="evidence" value="ECO:0007669"/>
    <property type="project" value="UniProtKB-KW"/>
</dbReference>
<name>A0A6C7E959_ILUCY</name>
<dbReference type="PANTHER" id="PTHR12526">
    <property type="entry name" value="GLYCOSYLTRANSFERASE"/>
    <property type="match status" value="1"/>
</dbReference>
<evidence type="ECO:0000256" key="1">
    <source>
        <dbReference type="ARBA" id="ARBA00022676"/>
    </source>
</evidence>
<evidence type="ECO:0000259" key="3">
    <source>
        <dbReference type="Pfam" id="PF13439"/>
    </source>
</evidence>
<dbReference type="Pfam" id="PF13692">
    <property type="entry name" value="Glyco_trans_1_4"/>
    <property type="match status" value="1"/>
</dbReference>
<reference evidence="4 5" key="1">
    <citation type="journal article" date="2013" name="Int. J. Syst. Evol. Microbiol.">
        <title>Ilumatobacter nonamiense sp. nov. and Ilumatobacter coccineum sp. nov., isolated from seashore sand.</title>
        <authorList>
            <person name="Matsumoto A."/>
            <person name="Kasai H."/>
            <person name="Matsuo Y."/>
            <person name="Shizuri Y."/>
            <person name="Ichikawa N."/>
            <person name="Fujita N."/>
            <person name="Omura S."/>
            <person name="Takahashi Y."/>
        </authorList>
    </citation>
    <scope>NUCLEOTIDE SEQUENCE [LARGE SCALE GENOMIC DNA]</scope>
    <source>
        <strain evidence="5">NBRC 103263 / KCTC 29153 / YM16-304</strain>
    </source>
</reference>
<dbReference type="KEGG" id="aym:YM304_14350"/>
<dbReference type="InterPro" id="IPR028098">
    <property type="entry name" value="Glyco_trans_4-like_N"/>
</dbReference>
<protein>
    <submittedName>
        <fullName evidence="4">Putative glycosyltransferase</fullName>
        <ecNumber evidence="4">2.4.-.-</ecNumber>
    </submittedName>
</protein>
<keyword evidence="2 4" id="KW-0808">Transferase</keyword>
<evidence type="ECO:0000313" key="5">
    <source>
        <dbReference type="Proteomes" id="UP000011863"/>
    </source>
</evidence>
<dbReference type="SUPFAM" id="SSF53756">
    <property type="entry name" value="UDP-Glycosyltransferase/glycogen phosphorylase"/>
    <property type="match status" value="1"/>
</dbReference>
<feature type="domain" description="Glycosyltransferase subfamily 4-like N-terminal" evidence="3">
    <location>
        <begin position="8"/>
        <end position="181"/>
    </location>
</feature>
<dbReference type="Proteomes" id="UP000011863">
    <property type="component" value="Chromosome"/>
</dbReference>